<comment type="caution">
    <text evidence="3">The sequence shown here is derived from an EMBL/GenBank/DDBJ whole genome shotgun (WGS) entry which is preliminary data.</text>
</comment>
<feature type="compositionally biased region" description="Basic and acidic residues" evidence="1">
    <location>
        <begin position="42"/>
        <end position="51"/>
    </location>
</feature>
<protein>
    <recommendedName>
        <fullName evidence="2">TipAS antibiotic-recognition domain-containing protein</fullName>
    </recommendedName>
</protein>
<name>A0A4R4MXA6_9ACTN</name>
<dbReference type="SUPFAM" id="SSF89082">
    <property type="entry name" value="Antibiotic binding domain of TipA-like multidrug resistance regulators"/>
    <property type="match status" value="1"/>
</dbReference>
<evidence type="ECO:0000259" key="2">
    <source>
        <dbReference type="Pfam" id="PF07739"/>
    </source>
</evidence>
<dbReference type="EMBL" id="SMJZ01000174">
    <property type="protein sequence ID" value="TDC00901.1"/>
    <property type="molecule type" value="Genomic_DNA"/>
</dbReference>
<dbReference type="Gene3D" id="1.10.490.50">
    <property type="entry name" value="Antibiotic binding domain of TipA-like multidrug resistance regulators"/>
    <property type="match status" value="1"/>
</dbReference>
<dbReference type="InterPro" id="IPR012925">
    <property type="entry name" value="TipAS_dom"/>
</dbReference>
<organism evidence="3 4">
    <name type="scientific">Nonomuraea longispora</name>
    <dbReference type="NCBI Taxonomy" id="1848320"/>
    <lineage>
        <taxon>Bacteria</taxon>
        <taxon>Bacillati</taxon>
        <taxon>Actinomycetota</taxon>
        <taxon>Actinomycetes</taxon>
        <taxon>Streptosporangiales</taxon>
        <taxon>Streptosporangiaceae</taxon>
        <taxon>Nonomuraea</taxon>
    </lineage>
</organism>
<dbReference type="AlphaFoldDB" id="A0A4R4MXA6"/>
<evidence type="ECO:0000313" key="4">
    <source>
        <dbReference type="Proteomes" id="UP000295157"/>
    </source>
</evidence>
<dbReference type="InterPro" id="IPR036244">
    <property type="entry name" value="TipA-like_antibiotic-bd"/>
</dbReference>
<evidence type="ECO:0000313" key="3">
    <source>
        <dbReference type="EMBL" id="TDC00901.1"/>
    </source>
</evidence>
<dbReference type="OrthoDB" id="9809391at2"/>
<gene>
    <name evidence="3" type="ORF">E1267_33395</name>
</gene>
<dbReference type="Proteomes" id="UP000295157">
    <property type="component" value="Unassembled WGS sequence"/>
</dbReference>
<dbReference type="Pfam" id="PF07739">
    <property type="entry name" value="TipAS"/>
    <property type="match status" value="1"/>
</dbReference>
<accession>A0A4R4MXA6</accession>
<evidence type="ECO:0000256" key="1">
    <source>
        <dbReference type="SAM" id="MobiDB-lite"/>
    </source>
</evidence>
<proteinExistence type="predicted"/>
<reference evidence="3 4" key="1">
    <citation type="submission" date="2019-02" db="EMBL/GenBank/DDBJ databases">
        <title>Draft genome sequences of novel Actinobacteria.</title>
        <authorList>
            <person name="Sahin N."/>
            <person name="Ay H."/>
            <person name="Saygin H."/>
        </authorList>
    </citation>
    <scope>NUCLEOTIDE SEQUENCE [LARGE SCALE GENOMIC DNA]</scope>
    <source>
        <strain evidence="3 4">KC201</strain>
    </source>
</reference>
<keyword evidence="4" id="KW-1185">Reference proteome</keyword>
<sequence>MDLVLELEPHPRGTHRTVRRFPSGGARGEAGRRWGGTQARNDAQRRAASRSKEDWKRVVAEAAGVYARMADVMRTGAPADGEPAMDLAEEHRAHLTRWRYDCTYETDHRFTASIDGTAPGLAGLPPDGRRRQRHPPRRVIRDRGHLVVRRTSPSRPPVRDVSPSKRSPVAARVAVLPLHLAACAQGRPDTLQRGNVMPFVGPHGDRDGQRFLCAFHVPGPPQGQSETEVGVILGRIGVHDLAETDRRLSVLAGIELRPGQRLQNAA</sequence>
<feature type="region of interest" description="Disordered" evidence="1">
    <location>
        <begin position="14"/>
        <end position="51"/>
    </location>
</feature>
<feature type="domain" description="TipAS antibiotic-recognition" evidence="2">
    <location>
        <begin position="29"/>
        <end position="122"/>
    </location>
</feature>
<feature type="region of interest" description="Disordered" evidence="1">
    <location>
        <begin position="114"/>
        <end position="135"/>
    </location>
</feature>